<evidence type="ECO:0000313" key="3">
    <source>
        <dbReference type="Proteomes" id="UP000054279"/>
    </source>
</evidence>
<protein>
    <submittedName>
        <fullName evidence="2">Uncharacterized protein</fullName>
    </submittedName>
</protein>
<dbReference type="EMBL" id="KN837235">
    <property type="protein sequence ID" value="KIJ31904.1"/>
    <property type="molecule type" value="Genomic_DNA"/>
</dbReference>
<evidence type="ECO:0000313" key="2">
    <source>
        <dbReference type="EMBL" id="KIJ31904.1"/>
    </source>
</evidence>
<feature type="region of interest" description="Disordered" evidence="1">
    <location>
        <begin position="504"/>
        <end position="588"/>
    </location>
</feature>
<reference evidence="2 3" key="1">
    <citation type="submission" date="2014-06" db="EMBL/GenBank/DDBJ databases">
        <title>Evolutionary Origins and Diversification of the Mycorrhizal Mutualists.</title>
        <authorList>
            <consortium name="DOE Joint Genome Institute"/>
            <consortium name="Mycorrhizal Genomics Consortium"/>
            <person name="Kohler A."/>
            <person name="Kuo A."/>
            <person name="Nagy L.G."/>
            <person name="Floudas D."/>
            <person name="Copeland A."/>
            <person name="Barry K.W."/>
            <person name="Cichocki N."/>
            <person name="Veneault-Fourrey C."/>
            <person name="LaButti K."/>
            <person name="Lindquist E.A."/>
            <person name="Lipzen A."/>
            <person name="Lundell T."/>
            <person name="Morin E."/>
            <person name="Murat C."/>
            <person name="Riley R."/>
            <person name="Ohm R."/>
            <person name="Sun H."/>
            <person name="Tunlid A."/>
            <person name="Henrissat B."/>
            <person name="Grigoriev I.V."/>
            <person name="Hibbett D.S."/>
            <person name="Martin F."/>
        </authorList>
    </citation>
    <scope>NUCLEOTIDE SEQUENCE [LARGE SCALE GENOMIC DNA]</scope>
    <source>
        <strain evidence="2 3">SS14</strain>
    </source>
</reference>
<proteinExistence type="predicted"/>
<feature type="region of interest" description="Disordered" evidence="1">
    <location>
        <begin position="936"/>
        <end position="962"/>
    </location>
</feature>
<dbReference type="Proteomes" id="UP000054279">
    <property type="component" value="Unassembled WGS sequence"/>
</dbReference>
<keyword evidence="3" id="KW-1185">Reference proteome</keyword>
<dbReference type="HOGENOM" id="CLU_005522_0_1_1"/>
<sequence length="962" mass="106479">MEHENAVVAGVGGGDHAVSHQQATQVLFVEGTDAGKMVANRRESEVADTLPTVLAAPSPAPIAPVSPAEPLMIDGSYDKVEGRQGVSLAEYEKQLKSNHLKFKKALADEYMSHFKAYNLTQLLPPNPSHSQQKATDNHVLKKIDNLFRDHHTKSGDPPDMMELLFRQVRKSTARDCWARSDPTYKVKEAERMVINKWTPDMDHQVSSPIQMQARRELWDELSEEDKDKWEAEALRQKDIVPTREMLLGAMAELWALVGDAWVARNRWYLDIRTAGIGGDGLPHYFSLGSSLPESEAYDISLRKGVADFSKVKPADVKDVPTWKSKVTMPKLGGRPLIKLSGMVLTDDKGEIVTAEDTLREAIINYMNMTFALCLVAREAGKGHPSKLNWNGMWLAGMNNYVDPQCLPPAPFVFDNPERLRDKDLQPFGMWLLKAELGQLAPENCFRWKGQQAGVARGVRWKGGAGGQTKAVEPKATNEGTDTNTGSMVIVSIEGLGTMKAAAETANDEVGRMSSGSDRDSKRALEDEESSQPGKKPWKTLTTSRAGDSAIPQILVPEVSGNSERSVEKKPVTGHKFGAKKGGGSDTDGHDASEALVVRGAPSETFQWRYGDDFKCHHDLLDWDESVVEGPMGSPVPLSARFIDGMEVRAPLVLGAQLDISAPEDTLTDGVAKIIEDTLLTSKPLPKPSIVQMLGQKNCASIFEVGGNLALFPGLRAVEFLQQYVHSVDKDPKRRSQVNLLLERYHTTLAQEAWRRWAIMSFAQSRLDADEWFGLQWRNGSRPKIIDDIVHLAARRVRPIQADEFGVPYIDVTWRQEDIRLGMESWSKEMPKTEFKRGSVLELFLWVYGLYMVAGPGGEHGTTWCKHAIEETVGWLLDLIKERELGILVQREGVLSDNPTSAGNRKKPRKTKKVEPAALLMDASVSSAVVPTKGVIHTTRKPRSKADPTNSPIHASTHLKGIS</sequence>
<organism evidence="2 3">
    <name type="scientific">Sphaerobolus stellatus (strain SS14)</name>
    <dbReference type="NCBI Taxonomy" id="990650"/>
    <lineage>
        <taxon>Eukaryota</taxon>
        <taxon>Fungi</taxon>
        <taxon>Dikarya</taxon>
        <taxon>Basidiomycota</taxon>
        <taxon>Agaricomycotina</taxon>
        <taxon>Agaricomycetes</taxon>
        <taxon>Phallomycetidae</taxon>
        <taxon>Geastrales</taxon>
        <taxon>Sphaerobolaceae</taxon>
        <taxon>Sphaerobolus</taxon>
    </lineage>
</organism>
<evidence type="ECO:0000256" key="1">
    <source>
        <dbReference type="SAM" id="MobiDB-lite"/>
    </source>
</evidence>
<feature type="region of interest" description="Disordered" evidence="1">
    <location>
        <begin position="462"/>
        <end position="483"/>
    </location>
</feature>
<dbReference type="AlphaFoldDB" id="A0A0C9UBD7"/>
<name>A0A0C9UBD7_SPHS4</name>
<gene>
    <name evidence="2" type="ORF">M422DRAFT_266402</name>
</gene>
<accession>A0A0C9UBD7</accession>